<dbReference type="InterPro" id="IPR027417">
    <property type="entry name" value="P-loop_NTPase"/>
</dbReference>
<evidence type="ECO:0000313" key="2">
    <source>
        <dbReference type="EMBL" id="GMF28704.1"/>
    </source>
</evidence>
<dbReference type="SMART" id="SM00175">
    <property type="entry name" value="RAB"/>
    <property type="match status" value="1"/>
</dbReference>
<keyword evidence="1" id="KW-0547">Nucleotide-binding</keyword>
<evidence type="ECO:0000256" key="1">
    <source>
        <dbReference type="ARBA" id="ARBA00022741"/>
    </source>
</evidence>
<dbReference type="InterPro" id="IPR005225">
    <property type="entry name" value="Small_GTP-bd"/>
</dbReference>
<dbReference type="SMART" id="SM00174">
    <property type="entry name" value="RHO"/>
    <property type="match status" value="1"/>
</dbReference>
<gene>
    <name evidence="2" type="ORF">Pfra01_000599700</name>
</gene>
<dbReference type="NCBIfam" id="TIGR00231">
    <property type="entry name" value="small_GTP"/>
    <property type="match status" value="1"/>
</dbReference>
<evidence type="ECO:0000313" key="3">
    <source>
        <dbReference type="Proteomes" id="UP001165121"/>
    </source>
</evidence>
<dbReference type="PANTHER" id="PTHR47978">
    <property type="match status" value="1"/>
</dbReference>
<dbReference type="PROSITE" id="PS51419">
    <property type="entry name" value="RAB"/>
    <property type="match status" value="1"/>
</dbReference>
<dbReference type="EMBL" id="BSXT01000494">
    <property type="protein sequence ID" value="GMF28704.1"/>
    <property type="molecule type" value="Genomic_DNA"/>
</dbReference>
<sequence length="187" mass="20250">MADAGNTKAREVKVVLLGDTGVGKSSLVLRFVTNNFRPYSESTIGASFMSKMIVVNDTPIKYQIWDTAGQEKRTELFSLFALQQSLTTLKNWVKELKQLGPDNIVIAIAGNKSDLEEKREVPASQARAYAEEIGALFIETSAKEDTNVSDLFIQISQALPTASAESNALPEIVDPYGGGKKKSGGCC</sequence>
<dbReference type="OrthoDB" id="63533at2759"/>
<dbReference type="FunFam" id="3.40.50.300:FF:000808">
    <property type="entry name" value="Small GTP-binding protein, putative"/>
    <property type="match status" value="1"/>
</dbReference>
<keyword evidence="3" id="KW-1185">Reference proteome</keyword>
<comment type="caution">
    <text evidence="2">The sequence shown here is derived from an EMBL/GenBank/DDBJ whole genome shotgun (WGS) entry which is preliminary data.</text>
</comment>
<dbReference type="SMART" id="SM00173">
    <property type="entry name" value="RAS"/>
    <property type="match status" value="1"/>
</dbReference>
<dbReference type="GO" id="GO:0005525">
    <property type="term" value="F:GTP binding"/>
    <property type="evidence" value="ECO:0007669"/>
    <property type="project" value="InterPro"/>
</dbReference>
<dbReference type="Gene3D" id="3.40.50.300">
    <property type="entry name" value="P-loop containing nucleotide triphosphate hydrolases"/>
    <property type="match status" value="2"/>
</dbReference>
<organism evidence="2 3">
    <name type="scientific">Phytophthora fragariaefolia</name>
    <dbReference type="NCBI Taxonomy" id="1490495"/>
    <lineage>
        <taxon>Eukaryota</taxon>
        <taxon>Sar</taxon>
        <taxon>Stramenopiles</taxon>
        <taxon>Oomycota</taxon>
        <taxon>Peronosporomycetes</taxon>
        <taxon>Peronosporales</taxon>
        <taxon>Peronosporaceae</taxon>
        <taxon>Phytophthora</taxon>
    </lineage>
</organism>
<dbReference type="Proteomes" id="UP001165121">
    <property type="component" value="Unassembled WGS sequence"/>
</dbReference>
<name>A0A9W6UAR0_9STRA</name>
<reference evidence="2" key="1">
    <citation type="submission" date="2023-04" db="EMBL/GenBank/DDBJ databases">
        <title>Phytophthora fragariaefolia NBRC 109709.</title>
        <authorList>
            <person name="Ichikawa N."/>
            <person name="Sato H."/>
            <person name="Tonouchi N."/>
        </authorList>
    </citation>
    <scope>NUCLEOTIDE SEQUENCE</scope>
    <source>
        <strain evidence="2">NBRC 109709</strain>
    </source>
</reference>
<dbReference type="SUPFAM" id="SSF52540">
    <property type="entry name" value="P-loop containing nucleoside triphosphate hydrolases"/>
    <property type="match status" value="1"/>
</dbReference>
<accession>A0A9W6UAR0</accession>
<dbReference type="GO" id="GO:0003924">
    <property type="term" value="F:GTPase activity"/>
    <property type="evidence" value="ECO:0007669"/>
    <property type="project" value="InterPro"/>
</dbReference>
<dbReference type="PRINTS" id="PR00449">
    <property type="entry name" value="RASTRNSFRMNG"/>
</dbReference>
<proteinExistence type="predicted"/>
<dbReference type="Pfam" id="PF00071">
    <property type="entry name" value="Ras"/>
    <property type="match status" value="1"/>
</dbReference>
<dbReference type="PROSITE" id="PS51421">
    <property type="entry name" value="RAS"/>
    <property type="match status" value="1"/>
</dbReference>
<dbReference type="InterPro" id="IPR001806">
    <property type="entry name" value="Small_GTPase"/>
</dbReference>
<dbReference type="AlphaFoldDB" id="A0A9W6UAR0"/>
<protein>
    <submittedName>
        <fullName evidence="2">Unnamed protein product</fullName>
    </submittedName>
</protein>